<keyword evidence="5" id="KW-1185">Reference proteome</keyword>
<feature type="transmembrane region" description="Helical" evidence="2">
    <location>
        <begin position="152"/>
        <end position="169"/>
    </location>
</feature>
<evidence type="ECO:0000259" key="3">
    <source>
        <dbReference type="Pfam" id="PF02517"/>
    </source>
</evidence>
<gene>
    <name evidence="4" type="ORF">PXH68_01715</name>
</gene>
<name>A0AA96VFW3_9STRE</name>
<dbReference type="InterPro" id="IPR003675">
    <property type="entry name" value="Rce1/LyrA-like_dom"/>
</dbReference>
<organism evidence="4 5">
    <name type="scientific">Streptococcus suivaginalis</name>
    <dbReference type="NCBI Taxonomy" id="3028082"/>
    <lineage>
        <taxon>Bacteria</taxon>
        <taxon>Bacillati</taxon>
        <taxon>Bacillota</taxon>
        <taxon>Bacilli</taxon>
        <taxon>Lactobacillales</taxon>
        <taxon>Streptococcaceae</taxon>
        <taxon>Streptococcus</taxon>
    </lineage>
</organism>
<feature type="transmembrane region" description="Helical" evidence="2">
    <location>
        <begin position="42"/>
        <end position="60"/>
    </location>
</feature>
<keyword evidence="2" id="KW-1133">Transmembrane helix</keyword>
<sequence>MKKISQGMEWIGRKIWVILRAFGFLLIFVIPDLILEQSKSQVFLLLTGLATVGIVVFFWWRAEKNSLPVWDSKILSWDGLALVILAFAVMQLMDMFGLFLLELQGAETTANETLIMESLKGVPFWLATLTTALLPAVGEEVILRGYFFKKLFGSYVVFGIIASSLLFGLLHGPTDIGSWLIYAGSGIILSTLYHKTGYLIYPIAVHLVNNLIATIFYYL</sequence>
<dbReference type="Pfam" id="PF02517">
    <property type="entry name" value="Rce1-like"/>
    <property type="match status" value="1"/>
</dbReference>
<dbReference type="Proteomes" id="UP001304088">
    <property type="component" value="Chromosome"/>
</dbReference>
<dbReference type="GO" id="GO:0004175">
    <property type="term" value="F:endopeptidase activity"/>
    <property type="evidence" value="ECO:0007669"/>
    <property type="project" value="UniProtKB-ARBA"/>
</dbReference>
<comment type="similarity">
    <text evidence="1">Belongs to the UPF0177 family.</text>
</comment>
<dbReference type="PANTHER" id="PTHR36435">
    <property type="entry name" value="SLR1288 PROTEIN"/>
    <property type="match status" value="1"/>
</dbReference>
<accession>A0AA96VFW3</accession>
<dbReference type="EMBL" id="CP118733">
    <property type="protein sequence ID" value="WNY47453.1"/>
    <property type="molecule type" value="Genomic_DNA"/>
</dbReference>
<dbReference type="PANTHER" id="PTHR36435:SF1">
    <property type="entry name" value="CAAX AMINO TERMINAL PROTEASE FAMILY PROTEIN"/>
    <property type="match status" value="1"/>
</dbReference>
<dbReference type="RefSeq" id="WP_248027199.1">
    <property type="nucleotide sequence ID" value="NZ_CP118733.1"/>
</dbReference>
<dbReference type="KEGG" id="ssuv:PXH68_01715"/>
<feature type="transmembrane region" description="Helical" evidence="2">
    <location>
        <begin position="199"/>
        <end position="218"/>
    </location>
</feature>
<dbReference type="InterPro" id="IPR052710">
    <property type="entry name" value="CAAX_protease"/>
</dbReference>
<feature type="transmembrane region" description="Helical" evidence="2">
    <location>
        <begin position="80"/>
        <end position="101"/>
    </location>
</feature>
<reference evidence="4 5" key="1">
    <citation type="submission" date="2023-02" db="EMBL/GenBank/DDBJ databases">
        <title>Streptococcus sp. Genome Sequencing and Assembly.</title>
        <authorList>
            <person name="Shore S.M."/>
            <person name="Nicholson T.L."/>
        </authorList>
    </citation>
    <scope>NUCLEOTIDE SEQUENCE [LARGE SCALE GENOMIC DNA]</scope>
    <source>
        <strain evidence="4 5">29896</strain>
    </source>
</reference>
<keyword evidence="2" id="KW-0812">Transmembrane</keyword>
<dbReference type="GO" id="GO:0080120">
    <property type="term" value="P:CAAX-box protein maturation"/>
    <property type="evidence" value="ECO:0007669"/>
    <property type="project" value="UniProtKB-ARBA"/>
</dbReference>
<feature type="transmembrane region" description="Helical" evidence="2">
    <location>
        <begin position="176"/>
        <end position="193"/>
    </location>
</feature>
<feature type="transmembrane region" description="Helical" evidence="2">
    <location>
        <begin position="15"/>
        <end position="35"/>
    </location>
</feature>
<evidence type="ECO:0000313" key="5">
    <source>
        <dbReference type="Proteomes" id="UP001304088"/>
    </source>
</evidence>
<evidence type="ECO:0000256" key="1">
    <source>
        <dbReference type="ARBA" id="ARBA00009067"/>
    </source>
</evidence>
<protein>
    <submittedName>
        <fullName evidence="4">Type II CAAX endopeptidase family protein</fullName>
    </submittedName>
</protein>
<evidence type="ECO:0000313" key="4">
    <source>
        <dbReference type="EMBL" id="WNY47453.1"/>
    </source>
</evidence>
<keyword evidence="2" id="KW-0472">Membrane</keyword>
<proteinExistence type="inferred from homology"/>
<feature type="transmembrane region" description="Helical" evidence="2">
    <location>
        <begin position="122"/>
        <end position="146"/>
    </location>
</feature>
<evidence type="ECO:0000256" key="2">
    <source>
        <dbReference type="SAM" id="Phobius"/>
    </source>
</evidence>
<feature type="domain" description="CAAX prenyl protease 2/Lysostaphin resistance protein A-like" evidence="3">
    <location>
        <begin position="124"/>
        <end position="212"/>
    </location>
</feature>
<dbReference type="AlphaFoldDB" id="A0AA96VFW3"/>